<dbReference type="Proteomes" id="UP001305779">
    <property type="component" value="Unassembled WGS sequence"/>
</dbReference>
<reference evidence="3 4" key="1">
    <citation type="journal article" date="2023" name="G3 (Bethesda)">
        <title>A chromosome-level genome assembly of Zasmidium syzygii isolated from banana leaves.</title>
        <authorList>
            <person name="van Westerhoven A.C."/>
            <person name="Mehrabi R."/>
            <person name="Talebi R."/>
            <person name="Steentjes M.B.F."/>
            <person name="Corcolon B."/>
            <person name="Chong P.A."/>
            <person name="Kema G.H.J."/>
            <person name="Seidl M.F."/>
        </authorList>
    </citation>
    <scope>NUCLEOTIDE SEQUENCE [LARGE SCALE GENOMIC DNA]</scope>
    <source>
        <strain evidence="3 4">P124</strain>
    </source>
</reference>
<feature type="domain" description="BTB" evidence="2">
    <location>
        <begin position="36"/>
        <end position="96"/>
    </location>
</feature>
<dbReference type="EMBL" id="JAXOVC010000009">
    <property type="protein sequence ID" value="KAK4497504.1"/>
    <property type="molecule type" value="Genomic_DNA"/>
</dbReference>
<feature type="compositionally biased region" description="Basic and acidic residues" evidence="1">
    <location>
        <begin position="407"/>
        <end position="420"/>
    </location>
</feature>
<dbReference type="InterPro" id="IPR011333">
    <property type="entry name" value="SKP1/BTB/POZ_sf"/>
</dbReference>
<sequence>MSQQGVPRDTYTGRIEFKFSNIVKVRLPNQLPNFDTHDLAVDRTVICRSSEVMRKTFSNSQDNKATVTLARITPFDFTLYLNWLYTGILRTKCSQEDIAYGIDDEYESFIDGYLMGIELEDREYRNVMISALFEKAQELPRPDLPRPAWVNKVYDPNVASQEIVTLQYVLLEIFARCNDTASLYDAVVSRGELKDKIGFRSCDIVKVIVGSYVTTDVLVNRDLICRSSAIAREHLEDPDVKELRLGAIEITLVEVYLNWLYTGTLRTKTTSKQGEFHLLVRLYFLGIILKDVKFGNDIITAVVELAQEDSYPRELPGLECIRLAYTGFLGIPTSRAFKLRKTIVEVYARSEPSLLNEIKQLVRPSFLMELCARVMELRAEEVTSLNSMRISDFHDSVSNEGEGDGEPAARRRNEAEEPANKRRRGG</sequence>
<protein>
    <recommendedName>
        <fullName evidence="2">BTB domain-containing protein</fullName>
    </recommendedName>
</protein>
<organism evidence="3 4">
    <name type="scientific">Zasmidium cellare</name>
    <name type="common">Wine cellar mold</name>
    <name type="synonym">Racodium cellare</name>
    <dbReference type="NCBI Taxonomy" id="395010"/>
    <lineage>
        <taxon>Eukaryota</taxon>
        <taxon>Fungi</taxon>
        <taxon>Dikarya</taxon>
        <taxon>Ascomycota</taxon>
        <taxon>Pezizomycotina</taxon>
        <taxon>Dothideomycetes</taxon>
        <taxon>Dothideomycetidae</taxon>
        <taxon>Mycosphaerellales</taxon>
        <taxon>Mycosphaerellaceae</taxon>
        <taxon>Zasmidium</taxon>
    </lineage>
</organism>
<evidence type="ECO:0000313" key="3">
    <source>
        <dbReference type="EMBL" id="KAK4497504.1"/>
    </source>
</evidence>
<gene>
    <name evidence="3" type="ORF">PRZ48_011955</name>
</gene>
<proteinExistence type="predicted"/>
<feature type="region of interest" description="Disordered" evidence="1">
    <location>
        <begin position="393"/>
        <end position="426"/>
    </location>
</feature>
<dbReference type="InterPro" id="IPR000210">
    <property type="entry name" value="BTB/POZ_dom"/>
</dbReference>
<evidence type="ECO:0000256" key="1">
    <source>
        <dbReference type="SAM" id="MobiDB-lite"/>
    </source>
</evidence>
<evidence type="ECO:0000313" key="4">
    <source>
        <dbReference type="Proteomes" id="UP001305779"/>
    </source>
</evidence>
<dbReference type="Pfam" id="PF00651">
    <property type="entry name" value="BTB"/>
    <property type="match status" value="1"/>
</dbReference>
<comment type="caution">
    <text evidence="3">The sequence shown here is derived from an EMBL/GenBank/DDBJ whole genome shotgun (WGS) entry which is preliminary data.</text>
</comment>
<evidence type="ECO:0000259" key="2">
    <source>
        <dbReference type="Pfam" id="PF00651"/>
    </source>
</evidence>
<accession>A0ABR0E852</accession>
<name>A0ABR0E852_ZASCE</name>
<dbReference type="Gene3D" id="3.30.710.10">
    <property type="entry name" value="Potassium Channel Kv1.1, Chain A"/>
    <property type="match status" value="1"/>
</dbReference>
<keyword evidence="4" id="KW-1185">Reference proteome</keyword>